<gene>
    <name evidence="10" type="ORF">KJ970_18005</name>
</gene>
<accession>A0A948W8L4</accession>
<comment type="similarity">
    <text evidence="2">Belongs to the outer membrane factor (OMF) (TC 1.B.17) family.</text>
</comment>
<dbReference type="PANTHER" id="PTHR30026">
    <property type="entry name" value="OUTER MEMBRANE PROTEIN TOLC"/>
    <property type="match status" value="1"/>
</dbReference>
<dbReference type="GO" id="GO:1990281">
    <property type="term" value="C:efflux pump complex"/>
    <property type="evidence" value="ECO:0007669"/>
    <property type="project" value="TreeGrafter"/>
</dbReference>
<dbReference type="PANTHER" id="PTHR30026:SF21">
    <property type="entry name" value="SLR1270 PROTEIN"/>
    <property type="match status" value="1"/>
</dbReference>
<organism evidence="10 11">
    <name type="scientific">Eiseniibacteriota bacterium</name>
    <dbReference type="NCBI Taxonomy" id="2212470"/>
    <lineage>
        <taxon>Bacteria</taxon>
        <taxon>Candidatus Eiseniibacteriota</taxon>
    </lineage>
</organism>
<evidence type="ECO:0000256" key="8">
    <source>
        <dbReference type="SAM" id="Coils"/>
    </source>
</evidence>
<proteinExistence type="inferred from homology"/>
<feature type="coiled-coil region" evidence="8">
    <location>
        <begin position="379"/>
        <end position="431"/>
    </location>
</feature>
<feature type="chain" id="PRO_5037760915" evidence="9">
    <location>
        <begin position="22"/>
        <end position="501"/>
    </location>
</feature>
<feature type="signal peptide" evidence="9">
    <location>
        <begin position="1"/>
        <end position="21"/>
    </location>
</feature>
<name>A0A948W8L4_UNCEI</name>
<dbReference type="GO" id="GO:0015288">
    <property type="term" value="F:porin activity"/>
    <property type="evidence" value="ECO:0007669"/>
    <property type="project" value="TreeGrafter"/>
</dbReference>
<evidence type="ECO:0000256" key="4">
    <source>
        <dbReference type="ARBA" id="ARBA00022452"/>
    </source>
</evidence>
<evidence type="ECO:0000313" key="11">
    <source>
        <dbReference type="Proteomes" id="UP000777784"/>
    </source>
</evidence>
<dbReference type="InterPro" id="IPR051906">
    <property type="entry name" value="TolC-like"/>
</dbReference>
<evidence type="ECO:0000256" key="2">
    <source>
        <dbReference type="ARBA" id="ARBA00007613"/>
    </source>
</evidence>
<comment type="subcellular location">
    <subcellularLocation>
        <location evidence="1">Cell outer membrane</location>
    </subcellularLocation>
</comment>
<keyword evidence="7" id="KW-0998">Cell outer membrane</keyword>
<evidence type="ECO:0000256" key="1">
    <source>
        <dbReference type="ARBA" id="ARBA00004442"/>
    </source>
</evidence>
<dbReference type="Proteomes" id="UP000777784">
    <property type="component" value="Unassembled WGS sequence"/>
</dbReference>
<reference evidence="10" key="1">
    <citation type="submission" date="2021-05" db="EMBL/GenBank/DDBJ databases">
        <title>Energy efficiency and biological interactions define the core microbiome of deep oligotrophic groundwater.</title>
        <authorList>
            <person name="Mehrshad M."/>
            <person name="Lopez-Fernandez M."/>
            <person name="Bell E."/>
            <person name="Bernier-Latmani R."/>
            <person name="Bertilsson S."/>
            <person name="Dopson M."/>
        </authorList>
    </citation>
    <scope>NUCLEOTIDE SEQUENCE</scope>
    <source>
        <strain evidence="10">Modern_marine.mb.64</strain>
    </source>
</reference>
<evidence type="ECO:0000256" key="9">
    <source>
        <dbReference type="SAM" id="SignalP"/>
    </source>
</evidence>
<dbReference type="GO" id="GO:0009279">
    <property type="term" value="C:cell outer membrane"/>
    <property type="evidence" value="ECO:0007669"/>
    <property type="project" value="UniProtKB-SubCell"/>
</dbReference>
<keyword evidence="9" id="KW-0732">Signal</keyword>
<keyword evidence="3" id="KW-0813">Transport</keyword>
<protein>
    <submittedName>
        <fullName evidence="10">TolC family protein</fullName>
    </submittedName>
</protein>
<dbReference type="AlphaFoldDB" id="A0A948W8L4"/>
<dbReference type="InterPro" id="IPR003423">
    <property type="entry name" value="OMP_efflux"/>
</dbReference>
<dbReference type="Gene3D" id="1.20.1600.10">
    <property type="entry name" value="Outer membrane efflux proteins (OEP)"/>
    <property type="match status" value="1"/>
</dbReference>
<evidence type="ECO:0000256" key="7">
    <source>
        <dbReference type="ARBA" id="ARBA00023237"/>
    </source>
</evidence>
<sequence>MSKLILFFIIYLGINSPAVPAGDPQSLDLSQETSNSGVIEPIHGSQNALTLRECIQEALTSNAQLESERLRRGELRGQMVQARSTGLPTLDISGNWSRGRDPSYSFNSAFGGGGDDSGDSGGSIGGECACVDTFLSGLSLIPAASDIQAQTFWRASLNGHWELRPGLISNAIGAAGLGIKRQEHLITDIENRTVESVMIGYYGVIKAGEQVDALDAELAVRREFLDITRRRFTLELATSLDTLRAAVSYANLLPSKRSAEQGLRDAGARLNVLMGRHPLSPLAITADVPLELEPLDDSMAEAGIHQRSDIHQMEYLKKMIQKNRGAQKAEHRPYLSADASYGYVTSQFGELTDKGHDFWSASITLIVPFFDGMLTRGKVQETEASIRRTQREIDNAKSQAYLEILTILGNLESARANHGAAKLNVAAAEEALRQMTLRFEVGKADYISVLESQSARFEARSQYISANNEVLTLTASLKRAMGYPPETPLAEIKQILAVEKP</sequence>
<dbReference type="GO" id="GO:0015562">
    <property type="term" value="F:efflux transmembrane transporter activity"/>
    <property type="evidence" value="ECO:0007669"/>
    <property type="project" value="InterPro"/>
</dbReference>
<evidence type="ECO:0000256" key="3">
    <source>
        <dbReference type="ARBA" id="ARBA00022448"/>
    </source>
</evidence>
<evidence type="ECO:0000256" key="5">
    <source>
        <dbReference type="ARBA" id="ARBA00022692"/>
    </source>
</evidence>
<dbReference type="EMBL" id="JAHJDP010000100">
    <property type="protein sequence ID" value="MBU2692816.1"/>
    <property type="molecule type" value="Genomic_DNA"/>
</dbReference>
<evidence type="ECO:0000313" key="10">
    <source>
        <dbReference type="EMBL" id="MBU2692816.1"/>
    </source>
</evidence>
<dbReference type="Pfam" id="PF02321">
    <property type="entry name" value="OEP"/>
    <property type="match status" value="1"/>
</dbReference>
<evidence type="ECO:0000256" key="6">
    <source>
        <dbReference type="ARBA" id="ARBA00023136"/>
    </source>
</evidence>
<keyword evidence="6" id="KW-0472">Membrane</keyword>
<keyword evidence="5" id="KW-0812">Transmembrane</keyword>
<comment type="caution">
    <text evidence="10">The sequence shown here is derived from an EMBL/GenBank/DDBJ whole genome shotgun (WGS) entry which is preliminary data.</text>
</comment>
<keyword evidence="8" id="KW-0175">Coiled coil</keyword>
<keyword evidence="4" id="KW-1134">Transmembrane beta strand</keyword>
<dbReference type="SUPFAM" id="SSF56954">
    <property type="entry name" value="Outer membrane efflux proteins (OEP)"/>
    <property type="match status" value="1"/>
</dbReference>